<evidence type="ECO:0000256" key="5">
    <source>
        <dbReference type="ARBA" id="ARBA00022759"/>
    </source>
</evidence>
<keyword evidence="2" id="KW-0963">Cytoplasm</keyword>
<protein>
    <recommendedName>
        <fullName evidence="13">Crossover junction endodeoxyribonuclease RuvC</fullName>
        <ecNumber evidence="13">3.1.21.10</ecNumber>
    </recommendedName>
</protein>
<dbReference type="NCBIfam" id="TIGR00228">
    <property type="entry name" value="ruvC"/>
    <property type="match status" value="1"/>
</dbReference>
<evidence type="ECO:0000256" key="3">
    <source>
        <dbReference type="ARBA" id="ARBA00022722"/>
    </source>
</evidence>
<evidence type="ECO:0000256" key="1">
    <source>
        <dbReference type="ARBA" id="ARBA00009518"/>
    </source>
</evidence>
<keyword evidence="6" id="KW-0227">DNA damage</keyword>
<dbReference type="PRINTS" id="PR00696">
    <property type="entry name" value="RSOLVASERUVC"/>
</dbReference>
<accession>A0A519BC46</accession>
<dbReference type="InterPro" id="IPR012337">
    <property type="entry name" value="RNaseH-like_sf"/>
</dbReference>
<evidence type="ECO:0000256" key="13">
    <source>
        <dbReference type="NCBIfam" id="TIGR00228"/>
    </source>
</evidence>
<dbReference type="EC" id="3.1.21.10" evidence="13"/>
<evidence type="ECO:0000256" key="10">
    <source>
        <dbReference type="ARBA" id="ARBA00023172"/>
    </source>
</evidence>
<dbReference type="GO" id="GO:0006281">
    <property type="term" value="P:DNA repair"/>
    <property type="evidence" value="ECO:0007669"/>
    <property type="project" value="UniProtKB-KW"/>
</dbReference>
<comment type="caution">
    <text evidence="14">The sequence shown here is derived from an EMBL/GenBank/DDBJ whole genome shotgun (WGS) entry which is preliminary data.</text>
</comment>
<dbReference type="InterPro" id="IPR002176">
    <property type="entry name" value="X-over_junc_endoDNase_RuvC"/>
</dbReference>
<dbReference type="AlphaFoldDB" id="A0A519BC46"/>
<dbReference type="PANTHER" id="PTHR30194">
    <property type="entry name" value="CROSSOVER JUNCTION ENDODEOXYRIBONUCLEASE RUVC"/>
    <property type="match status" value="1"/>
</dbReference>
<evidence type="ECO:0000256" key="8">
    <source>
        <dbReference type="ARBA" id="ARBA00022842"/>
    </source>
</evidence>
<dbReference type="Gene3D" id="3.30.420.10">
    <property type="entry name" value="Ribonuclease H-like superfamily/Ribonuclease H"/>
    <property type="match status" value="1"/>
</dbReference>
<evidence type="ECO:0000313" key="15">
    <source>
        <dbReference type="Proteomes" id="UP000320813"/>
    </source>
</evidence>
<evidence type="ECO:0000256" key="4">
    <source>
        <dbReference type="ARBA" id="ARBA00022723"/>
    </source>
</evidence>
<dbReference type="GO" id="GO:0008821">
    <property type="term" value="F:crossover junction DNA endonuclease activity"/>
    <property type="evidence" value="ECO:0007669"/>
    <property type="project" value="UniProtKB-UniRule"/>
</dbReference>
<evidence type="ECO:0000256" key="7">
    <source>
        <dbReference type="ARBA" id="ARBA00022801"/>
    </source>
</evidence>
<dbReference type="GO" id="GO:0046872">
    <property type="term" value="F:metal ion binding"/>
    <property type="evidence" value="ECO:0007669"/>
    <property type="project" value="UniProtKB-KW"/>
</dbReference>
<gene>
    <name evidence="14" type="primary">ruvC</name>
    <name evidence="14" type="ORF">EVJ47_00430</name>
</gene>
<evidence type="ECO:0000313" key="14">
    <source>
        <dbReference type="EMBL" id="RZD14788.1"/>
    </source>
</evidence>
<dbReference type="FunFam" id="3.30.420.10:FF:000002">
    <property type="entry name" value="Crossover junction endodeoxyribonuclease RuvC"/>
    <property type="match status" value="1"/>
</dbReference>
<keyword evidence="8" id="KW-0460">Magnesium</keyword>
<dbReference type="GO" id="GO:0006310">
    <property type="term" value="P:DNA recombination"/>
    <property type="evidence" value="ECO:0007669"/>
    <property type="project" value="UniProtKB-UniRule"/>
</dbReference>
<keyword evidence="4" id="KW-0479">Metal-binding</keyword>
<evidence type="ECO:0000256" key="11">
    <source>
        <dbReference type="ARBA" id="ARBA00023204"/>
    </source>
</evidence>
<comment type="catalytic activity">
    <reaction evidence="12">
        <text>Endonucleolytic cleavage at a junction such as a reciprocal single-stranded crossover between two homologous DNA duplexes (Holliday junction).</text>
        <dbReference type="EC" id="3.1.21.10"/>
    </reaction>
</comment>
<dbReference type="EMBL" id="SGBD01000001">
    <property type="protein sequence ID" value="RZD14788.1"/>
    <property type="molecule type" value="Genomic_DNA"/>
</dbReference>
<comment type="similarity">
    <text evidence="1">Belongs to the RuvC family.</text>
</comment>
<proteinExistence type="inferred from homology"/>
<keyword evidence="9" id="KW-0238">DNA-binding</keyword>
<dbReference type="GO" id="GO:0003677">
    <property type="term" value="F:DNA binding"/>
    <property type="evidence" value="ECO:0007669"/>
    <property type="project" value="UniProtKB-KW"/>
</dbReference>
<keyword evidence="10" id="KW-0233">DNA recombination</keyword>
<organism evidence="14 15">
    <name type="scientific">Candidatus Acidulodesulfobacterium ferriphilum</name>
    <dbReference type="NCBI Taxonomy" id="2597223"/>
    <lineage>
        <taxon>Bacteria</taxon>
        <taxon>Deltaproteobacteria</taxon>
        <taxon>Candidatus Acidulodesulfobacterales</taxon>
        <taxon>Candidatus Acidulodesulfobacterium</taxon>
    </lineage>
</organism>
<evidence type="ECO:0000256" key="2">
    <source>
        <dbReference type="ARBA" id="ARBA00022490"/>
    </source>
</evidence>
<dbReference type="SUPFAM" id="SSF53098">
    <property type="entry name" value="Ribonuclease H-like"/>
    <property type="match status" value="1"/>
</dbReference>
<keyword evidence="5" id="KW-0255">Endonuclease</keyword>
<keyword evidence="3" id="KW-0540">Nuclease</keyword>
<dbReference type="Pfam" id="PF02075">
    <property type="entry name" value="RuvC"/>
    <property type="match status" value="1"/>
</dbReference>
<evidence type="ECO:0000256" key="9">
    <source>
        <dbReference type="ARBA" id="ARBA00023125"/>
    </source>
</evidence>
<keyword evidence="11" id="KW-0234">DNA repair</keyword>
<name>A0A519BC46_9DELT</name>
<dbReference type="Proteomes" id="UP000320813">
    <property type="component" value="Unassembled WGS sequence"/>
</dbReference>
<dbReference type="CDD" id="cd16962">
    <property type="entry name" value="RuvC"/>
    <property type="match status" value="1"/>
</dbReference>
<dbReference type="PANTHER" id="PTHR30194:SF3">
    <property type="entry name" value="CROSSOVER JUNCTION ENDODEOXYRIBONUCLEASE RUVC"/>
    <property type="match status" value="1"/>
</dbReference>
<evidence type="ECO:0000256" key="12">
    <source>
        <dbReference type="ARBA" id="ARBA00029354"/>
    </source>
</evidence>
<sequence>MRTLIYKKRRLNFSFMSYRILGVDPGSRLTGWAVLDLPSFGRTFNLISCGLIDAKNKEFPSNLGKIYEELREVMKEYSPGIMSLESVFSGVNPASLIKLSQARGVICLLSSVFNIKLKEYSPRFVKKSIAGYGDANKQQMKEALNIICASKSSNIKAFLNDNMDSNISDALAIAVCCATDMSNFIYS</sequence>
<reference evidence="14 15" key="1">
    <citation type="submission" date="2019-01" db="EMBL/GenBank/DDBJ databases">
        <title>Insights into ecological role of a new deltaproteobacterial order Candidatus Sinidesulfobacterales (Sva0485) by metagenomics and metatranscriptomics.</title>
        <authorList>
            <person name="Tan S."/>
            <person name="Liu J."/>
            <person name="Fang Y."/>
            <person name="Hedlund B.P."/>
            <person name="Lian Z.H."/>
            <person name="Huang L.Y."/>
            <person name="Li J.T."/>
            <person name="Huang L.N."/>
            <person name="Li W.J."/>
            <person name="Jiang H.C."/>
            <person name="Dong H.L."/>
            <person name="Shu W.S."/>
        </authorList>
    </citation>
    <scope>NUCLEOTIDE SEQUENCE [LARGE SCALE GENOMIC DNA]</scope>
    <source>
        <strain evidence="14">AP3</strain>
    </source>
</reference>
<keyword evidence="7 14" id="KW-0378">Hydrolase</keyword>
<evidence type="ECO:0000256" key="6">
    <source>
        <dbReference type="ARBA" id="ARBA00022763"/>
    </source>
</evidence>
<dbReference type="InterPro" id="IPR036397">
    <property type="entry name" value="RNaseH_sf"/>
</dbReference>